<gene>
    <name evidence="1" type="ORF">NP590_08885</name>
</gene>
<dbReference type="EMBL" id="JANIBJ010000013">
    <property type="protein sequence ID" value="MCQ8104218.1"/>
    <property type="molecule type" value="Genomic_DNA"/>
</dbReference>
<name>A0ABT1TFI3_9GAMM</name>
<sequence>MSRFAPIFFNPADYFTYVLDQEIRAAGMPGGYCGFALHLSAEPDRDRLQQRLDLLVERFPIASARIERLGKRHAWQPTGQSIPLELHRCESAGDDDTEAQGILLRIFNRPETRALTLHWIARASGGILLLNWNHPLLDARGAKILLDFLGSERPDSFKESASLIEAKLAQWSPWRKFWLLMKAKRHNNQANSLDSCLPTLAEQGPQTLALQVRRYDTEQSRRIAKLAQQHTGMAGRTLYYLGCLMRAMESLGPPAAKAGYCIPYAFNLRRQNAPTPVFGNHVGCLFAQATREKVRDRKALFEHLLAQHIRVVRDELDFAYLPLMWLGQWLPPAKYAKFLRKQHSGGELSSLWFSDVGDLAWAKNGFLGVPVTDMSMMCWMTLPPGLALLVGQVNGSLTLSYNYLSPAVDKVWLDALMAKMDNELLESETE</sequence>
<comment type="caution">
    <text evidence="1">The sequence shown here is derived from an EMBL/GenBank/DDBJ whole genome shotgun (WGS) entry which is preliminary data.</text>
</comment>
<dbReference type="SUPFAM" id="SSF52777">
    <property type="entry name" value="CoA-dependent acyltransferases"/>
    <property type="match status" value="1"/>
</dbReference>
<accession>A0ABT1TFI3</accession>
<evidence type="ECO:0000313" key="2">
    <source>
        <dbReference type="Proteomes" id="UP001524499"/>
    </source>
</evidence>
<evidence type="ECO:0008006" key="3">
    <source>
        <dbReference type="Google" id="ProtNLM"/>
    </source>
</evidence>
<dbReference type="RefSeq" id="WP_256601996.1">
    <property type="nucleotide sequence ID" value="NZ_JANIBJ010000013.1"/>
</dbReference>
<proteinExistence type="predicted"/>
<protein>
    <recommendedName>
        <fullName evidence="3">Condensation domain-containing protein</fullName>
    </recommendedName>
</protein>
<keyword evidence="2" id="KW-1185">Reference proteome</keyword>
<evidence type="ECO:0000313" key="1">
    <source>
        <dbReference type="EMBL" id="MCQ8104218.1"/>
    </source>
</evidence>
<organism evidence="1 2">
    <name type="scientific">Methylomonas subterranea</name>
    <dbReference type="NCBI Taxonomy" id="2952225"/>
    <lineage>
        <taxon>Bacteria</taxon>
        <taxon>Pseudomonadati</taxon>
        <taxon>Pseudomonadota</taxon>
        <taxon>Gammaproteobacteria</taxon>
        <taxon>Methylococcales</taxon>
        <taxon>Methylococcaceae</taxon>
        <taxon>Methylomonas</taxon>
    </lineage>
</organism>
<reference evidence="1 2" key="1">
    <citation type="submission" date="2022-07" db="EMBL/GenBank/DDBJ databases">
        <title>Methylomonas rivi sp. nov., Methylomonas rosea sp. nov., Methylomonas aureus sp. nov. and Methylomonas subterranea sp. nov., four novel methanotrophs isolated from a freshwater creek and the deep terrestrial subsurface.</title>
        <authorList>
            <person name="Abin C."/>
            <person name="Sankaranarayanan K."/>
            <person name="Garner C."/>
            <person name="Sindelar R."/>
            <person name="Kotary K."/>
            <person name="Garner R."/>
            <person name="Barclay S."/>
            <person name="Lawson P."/>
            <person name="Krumholz L."/>
        </authorList>
    </citation>
    <scope>NUCLEOTIDE SEQUENCE [LARGE SCALE GENOMIC DNA]</scope>
    <source>
        <strain evidence="1 2">SURF-2</strain>
    </source>
</reference>
<dbReference type="Gene3D" id="3.30.559.10">
    <property type="entry name" value="Chloramphenicol acetyltransferase-like domain"/>
    <property type="match status" value="1"/>
</dbReference>
<dbReference type="InterPro" id="IPR023213">
    <property type="entry name" value="CAT-like_dom_sf"/>
</dbReference>
<dbReference type="Proteomes" id="UP001524499">
    <property type="component" value="Unassembled WGS sequence"/>
</dbReference>